<comment type="caution">
    <text evidence="15">The sequence shown here is derived from an EMBL/GenBank/DDBJ whole genome shotgun (WGS) entry which is preliminary data.</text>
</comment>
<dbReference type="PRINTS" id="PR00465">
    <property type="entry name" value="EP450IV"/>
</dbReference>
<dbReference type="PROSITE" id="PS50902">
    <property type="entry name" value="FLAVODOXIN_LIKE"/>
    <property type="match status" value="1"/>
</dbReference>
<evidence type="ECO:0000256" key="4">
    <source>
        <dbReference type="ARBA" id="ARBA00010617"/>
    </source>
</evidence>
<dbReference type="CDD" id="cd00302">
    <property type="entry name" value="cytochrome_P450"/>
    <property type="match status" value="1"/>
</dbReference>
<evidence type="ECO:0000256" key="1">
    <source>
        <dbReference type="ARBA" id="ARBA00001917"/>
    </source>
</evidence>
<dbReference type="GO" id="GO:0005506">
    <property type="term" value="F:iron ion binding"/>
    <property type="evidence" value="ECO:0007669"/>
    <property type="project" value="InterPro"/>
</dbReference>
<dbReference type="SUPFAM" id="SSF63380">
    <property type="entry name" value="Riboflavin synthase domain-like"/>
    <property type="match status" value="1"/>
</dbReference>
<dbReference type="SUPFAM" id="SSF52343">
    <property type="entry name" value="Ferredoxin reductase-like, C-terminal NADP-linked domain"/>
    <property type="match status" value="1"/>
</dbReference>
<keyword evidence="10 12" id="KW-0408">Iron</keyword>
<dbReference type="GO" id="GO:0020037">
    <property type="term" value="F:heme binding"/>
    <property type="evidence" value="ECO:0007669"/>
    <property type="project" value="InterPro"/>
</dbReference>
<dbReference type="InterPro" id="IPR017938">
    <property type="entry name" value="Riboflavin_synthase-like_b-brl"/>
</dbReference>
<dbReference type="SUPFAM" id="SSF48264">
    <property type="entry name" value="Cytochrome P450"/>
    <property type="match status" value="1"/>
</dbReference>
<dbReference type="AlphaFoldDB" id="A0A9P5U9W7"/>
<dbReference type="PANTHER" id="PTHR19384">
    <property type="entry name" value="NITRIC OXIDE SYNTHASE-RELATED"/>
    <property type="match status" value="1"/>
</dbReference>
<dbReference type="SUPFAM" id="SSF52218">
    <property type="entry name" value="Flavoproteins"/>
    <property type="match status" value="1"/>
</dbReference>
<dbReference type="PANTHER" id="PTHR19384:SF17">
    <property type="entry name" value="NADPH--CYTOCHROME P450 REDUCTASE"/>
    <property type="match status" value="1"/>
</dbReference>
<dbReference type="InterPro" id="IPR001128">
    <property type="entry name" value="Cyt_P450"/>
</dbReference>
<keyword evidence="16" id="KW-1185">Reference proteome</keyword>
<name>A0A9P5U9W7_9AGAR</name>
<dbReference type="GO" id="GO:0016705">
    <property type="term" value="F:oxidoreductase activity, acting on paired donors, with incorporation or reduction of molecular oxygen"/>
    <property type="evidence" value="ECO:0007669"/>
    <property type="project" value="InterPro"/>
</dbReference>
<keyword evidence="12" id="KW-0349">Heme</keyword>
<dbReference type="Pfam" id="PF00667">
    <property type="entry name" value="FAD_binding_1"/>
    <property type="match status" value="1"/>
</dbReference>
<dbReference type="EMBL" id="JADNRY010000024">
    <property type="protein sequence ID" value="KAF9072420.1"/>
    <property type="molecule type" value="Genomic_DNA"/>
</dbReference>
<sequence length="1069" mass="117970">MATLFMFLTWENRCISLTIRSAPVLCSAKIDENSPLFTLKMTIPNGLFTADSSNPAWSTSHKFMMTAMGAKAMRNYTRTMDNSANRLVACFNQHLERSSSFDAYSWALRAAAQTIGEVGLATDFKMLDSADSSVAEIFALIAHNISVAQTLFRKGRVYRAIPNPEARDKKRTEDKIHAYIDGEADRVTKEANVEDMPYQDAALQTSSLLDYMLHATDEEGKKMPLELVHDNVLTFLGAGQATTSSAIAWSWFCLATFPAQAQKLYASLTAAGLRADKEITADELARLEYLDFFIKEVQRLYNPAFQPTRQAQKNVIMPGGYLVPKGSQVTVALHSLMINTEHWKDPLTFNPDRWGTEEVRKRHKHAFIPFAAGARGCIGFNFALQEIKMVLARTVLNFQIKNVTEGAIIYDPDFALYRPLNFRMKLLKQIDPSEVKLASDTTVEEKIIAPQPHVGTKILPRFWAVHASNTGTCHGMAGDAATKANQLGFQDVQVVSLADSPLSDPKRTAEVAAGPNFFIICVATYNGEPPDAGLTFSDMLDSEIKAGRASRFKGINYCVFGAGNKQWGPTYQAFPKKVDANIEALGGNRIFEKGSGDANVDQDRDFAMWTTKLWAAVASNFGVDVNDAGKTNDNVLTHSSEYSANAVKVEFVQRTSSTAESSLEQPPLPGFDKAILRSNIELVDEDTPMPRSIRLITFDVPEGFTYQEGDHMEVYPENDIAVVDKLLVALNFVADASFKVTAVDRDVNPKSLAALLVNRGLISLRELLLYYADVAGPLHHSSLQLLSSFLPVDDKFESLRETLSIASVPSDTEASKAFFKKNRNFSSLIENHPLLVQSLNLQKLLIALRMNQPRRYSIASSPLVDPHVAKLCVGVDDLRVVDHVGLCSGFLKRAGVGHGVWVKSRSSQKTFHLPEDPTTPVIMVAAGTGISPFLGFLERRRAQGIKVPEHGGIASFKFYYGTSYHDMKVLKTLVQSFIDDGTVAAEAIYSEVDAPRRFAQHLLMRDALNIWGDISSDGRVYVCGSAVRVGGGVRQSLMHISEQVGGVTDPVAWLAEFRKEGRYSEDVFG</sequence>
<dbReference type="GO" id="GO:0050660">
    <property type="term" value="F:flavin adenine dinucleotide binding"/>
    <property type="evidence" value="ECO:0007669"/>
    <property type="project" value="TreeGrafter"/>
</dbReference>
<dbReference type="Gene3D" id="2.40.30.10">
    <property type="entry name" value="Translation factors"/>
    <property type="match status" value="1"/>
</dbReference>
<proteinExistence type="inferred from homology"/>
<dbReference type="InterPro" id="IPR023173">
    <property type="entry name" value="NADPH_Cyt_P450_Rdtase_alpha"/>
</dbReference>
<comment type="cofactor">
    <cofactor evidence="2 12">
        <name>heme</name>
        <dbReference type="ChEBI" id="CHEBI:30413"/>
    </cofactor>
</comment>
<dbReference type="InterPro" id="IPR002403">
    <property type="entry name" value="Cyt_P450_E_grp-IV"/>
</dbReference>
<dbReference type="PROSITE" id="PS51384">
    <property type="entry name" value="FAD_FR"/>
    <property type="match status" value="1"/>
</dbReference>
<protein>
    <recommendedName>
        <fullName evidence="11">NADPH--hemoprotein reductase</fullName>
        <ecNumber evidence="11">1.6.2.4</ecNumber>
    </recommendedName>
</protein>
<dbReference type="InterPro" id="IPR029039">
    <property type="entry name" value="Flavoprotein-like_sf"/>
</dbReference>
<comment type="cofactor">
    <cofactor evidence="1">
        <name>FMN</name>
        <dbReference type="ChEBI" id="CHEBI:58210"/>
    </cofactor>
</comment>
<gene>
    <name evidence="15" type="ORF">BDP27DRAFT_412252</name>
</gene>
<evidence type="ECO:0000256" key="12">
    <source>
        <dbReference type="PIRSR" id="PIRSR602403-1"/>
    </source>
</evidence>
<evidence type="ECO:0000256" key="10">
    <source>
        <dbReference type="ARBA" id="ARBA00023004"/>
    </source>
</evidence>
<evidence type="ECO:0000256" key="6">
    <source>
        <dbReference type="ARBA" id="ARBA00022723"/>
    </source>
</evidence>
<dbReference type="OrthoDB" id="1470350at2759"/>
<dbReference type="Gene3D" id="1.20.990.10">
    <property type="entry name" value="NADPH-cytochrome p450 Reductase, Chain A, domain 3"/>
    <property type="match status" value="1"/>
</dbReference>
<organism evidence="15 16">
    <name type="scientific">Rhodocollybia butyracea</name>
    <dbReference type="NCBI Taxonomy" id="206335"/>
    <lineage>
        <taxon>Eukaryota</taxon>
        <taxon>Fungi</taxon>
        <taxon>Dikarya</taxon>
        <taxon>Basidiomycota</taxon>
        <taxon>Agaricomycotina</taxon>
        <taxon>Agaricomycetes</taxon>
        <taxon>Agaricomycetidae</taxon>
        <taxon>Agaricales</taxon>
        <taxon>Marasmiineae</taxon>
        <taxon>Omphalotaceae</taxon>
        <taxon>Rhodocollybia</taxon>
    </lineage>
</organism>
<dbReference type="GO" id="GO:0003958">
    <property type="term" value="F:NADPH-hemoprotein reductase activity"/>
    <property type="evidence" value="ECO:0007669"/>
    <property type="project" value="UniProtKB-EC"/>
</dbReference>
<keyword evidence="6 12" id="KW-0479">Metal-binding</keyword>
<evidence type="ECO:0000259" key="13">
    <source>
        <dbReference type="PROSITE" id="PS50902"/>
    </source>
</evidence>
<dbReference type="GO" id="GO:0005829">
    <property type="term" value="C:cytosol"/>
    <property type="evidence" value="ECO:0007669"/>
    <property type="project" value="TreeGrafter"/>
</dbReference>
<dbReference type="InterPro" id="IPR003097">
    <property type="entry name" value="CysJ-like_FAD-binding"/>
</dbReference>
<keyword evidence="7" id="KW-0274">FAD</keyword>
<evidence type="ECO:0000256" key="3">
    <source>
        <dbReference type="ARBA" id="ARBA00001974"/>
    </source>
</evidence>
<evidence type="ECO:0000259" key="14">
    <source>
        <dbReference type="PROSITE" id="PS51384"/>
    </source>
</evidence>
<dbReference type="GO" id="GO:0004497">
    <property type="term" value="F:monooxygenase activity"/>
    <property type="evidence" value="ECO:0007669"/>
    <property type="project" value="InterPro"/>
</dbReference>
<evidence type="ECO:0000313" key="15">
    <source>
        <dbReference type="EMBL" id="KAF9072420.1"/>
    </source>
</evidence>
<dbReference type="Pfam" id="PF00258">
    <property type="entry name" value="Flavodoxin_1"/>
    <property type="match status" value="1"/>
</dbReference>
<feature type="binding site" description="axial binding residue" evidence="12">
    <location>
        <position position="377"/>
    </location>
    <ligand>
        <name>heme</name>
        <dbReference type="ChEBI" id="CHEBI:30413"/>
    </ligand>
    <ligandPart>
        <name>Fe</name>
        <dbReference type="ChEBI" id="CHEBI:18248"/>
    </ligandPart>
</feature>
<dbReference type="InterPro" id="IPR017927">
    <property type="entry name" value="FAD-bd_FR_type"/>
</dbReference>
<evidence type="ECO:0000256" key="5">
    <source>
        <dbReference type="ARBA" id="ARBA00022630"/>
    </source>
</evidence>
<keyword evidence="8" id="KW-0521">NADP</keyword>
<evidence type="ECO:0000256" key="2">
    <source>
        <dbReference type="ARBA" id="ARBA00001971"/>
    </source>
</evidence>
<dbReference type="InterPro" id="IPR039261">
    <property type="entry name" value="FNR_nucleotide-bd"/>
</dbReference>
<dbReference type="PRINTS" id="PR00385">
    <property type="entry name" value="P450"/>
</dbReference>
<dbReference type="GO" id="GO:0010181">
    <property type="term" value="F:FMN binding"/>
    <property type="evidence" value="ECO:0007669"/>
    <property type="project" value="InterPro"/>
</dbReference>
<comment type="similarity">
    <text evidence="4">Belongs to the cytochrome P450 family.</text>
</comment>
<dbReference type="InterPro" id="IPR036396">
    <property type="entry name" value="Cyt_P450_sf"/>
</dbReference>
<dbReference type="Gene3D" id="3.40.50.80">
    <property type="entry name" value="Nucleotide-binding domain of ferredoxin-NADP reductase (FNR) module"/>
    <property type="match status" value="1"/>
</dbReference>
<comment type="cofactor">
    <cofactor evidence="3">
        <name>FAD</name>
        <dbReference type="ChEBI" id="CHEBI:57692"/>
    </cofactor>
</comment>
<dbReference type="EC" id="1.6.2.4" evidence="11"/>
<evidence type="ECO:0000313" key="16">
    <source>
        <dbReference type="Proteomes" id="UP000772434"/>
    </source>
</evidence>
<evidence type="ECO:0000256" key="9">
    <source>
        <dbReference type="ARBA" id="ARBA00023002"/>
    </source>
</evidence>
<evidence type="ECO:0000256" key="11">
    <source>
        <dbReference type="ARBA" id="ARBA00023797"/>
    </source>
</evidence>
<dbReference type="InterPro" id="IPR008254">
    <property type="entry name" value="Flavodoxin/NO_synth"/>
</dbReference>
<keyword evidence="9" id="KW-0560">Oxidoreductase</keyword>
<dbReference type="Gene3D" id="3.40.50.360">
    <property type="match status" value="1"/>
</dbReference>
<dbReference type="Gene3D" id="1.10.630.10">
    <property type="entry name" value="Cytochrome P450"/>
    <property type="match status" value="1"/>
</dbReference>
<keyword evidence="5" id="KW-0285">Flavoprotein</keyword>
<dbReference type="Proteomes" id="UP000772434">
    <property type="component" value="Unassembled WGS sequence"/>
</dbReference>
<feature type="domain" description="FAD-binding FR-type" evidence="14">
    <location>
        <begin position="669"/>
        <end position="914"/>
    </location>
</feature>
<dbReference type="Pfam" id="PF00067">
    <property type="entry name" value="p450"/>
    <property type="match status" value="1"/>
</dbReference>
<evidence type="ECO:0000256" key="8">
    <source>
        <dbReference type="ARBA" id="ARBA00022857"/>
    </source>
</evidence>
<reference evidence="15" key="1">
    <citation type="submission" date="2020-11" db="EMBL/GenBank/DDBJ databases">
        <authorList>
            <consortium name="DOE Joint Genome Institute"/>
            <person name="Ahrendt S."/>
            <person name="Riley R."/>
            <person name="Andreopoulos W."/>
            <person name="Labutti K."/>
            <person name="Pangilinan J."/>
            <person name="Ruiz-Duenas F.J."/>
            <person name="Barrasa J.M."/>
            <person name="Sanchez-Garcia M."/>
            <person name="Camarero S."/>
            <person name="Miyauchi S."/>
            <person name="Serrano A."/>
            <person name="Linde D."/>
            <person name="Babiker R."/>
            <person name="Drula E."/>
            <person name="Ayuso-Fernandez I."/>
            <person name="Pacheco R."/>
            <person name="Padilla G."/>
            <person name="Ferreira P."/>
            <person name="Barriuso J."/>
            <person name="Kellner H."/>
            <person name="Castanera R."/>
            <person name="Alfaro M."/>
            <person name="Ramirez L."/>
            <person name="Pisabarro A.G."/>
            <person name="Kuo A."/>
            <person name="Tritt A."/>
            <person name="Lipzen A."/>
            <person name="He G."/>
            <person name="Yan M."/>
            <person name="Ng V."/>
            <person name="Cullen D."/>
            <person name="Martin F."/>
            <person name="Rosso M.-N."/>
            <person name="Henrissat B."/>
            <person name="Hibbett D."/>
            <person name="Martinez A.T."/>
            <person name="Grigoriev I.V."/>
        </authorList>
    </citation>
    <scope>NUCLEOTIDE SEQUENCE</scope>
    <source>
        <strain evidence="15">AH 40177</strain>
    </source>
</reference>
<accession>A0A9P5U9W7</accession>
<evidence type="ECO:0000256" key="7">
    <source>
        <dbReference type="ARBA" id="ARBA00022827"/>
    </source>
</evidence>
<feature type="domain" description="Flavodoxin-like" evidence="13">
    <location>
        <begin position="462"/>
        <end position="614"/>
    </location>
</feature>